<sequence>MQTKNPRLTITLEPSTAAQLDRMSELTGNSKSSMIAELLTNSSPVFERMIKVLEAAQLVQQEAKQKTAEGLERAQAKIEKQLGLMLDWMDDSSRPILEQAEKVQRRGRRRPAVDAGGARPRTAGGARLTPPSNRGVRSTHKTGGKQATMRVPGGVGREKSKPANPTKKPLGKRTVKGASA</sequence>
<dbReference type="CDD" id="cd21631">
    <property type="entry name" value="RHH_CopG_NikR-like"/>
    <property type="match status" value="1"/>
</dbReference>
<feature type="compositionally biased region" description="Basic residues" evidence="1">
    <location>
        <begin position="169"/>
        <end position="180"/>
    </location>
</feature>
<keyword evidence="2" id="KW-0614">Plasmid</keyword>
<protein>
    <submittedName>
        <fullName evidence="2">Uncharacterized protein</fullName>
    </submittedName>
</protein>
<reference evidence="2" key="1">
    <citation type="submission" date="2015-06" db="EMBL/GenBank/DDBJ databases">
        <authorList>
            <person name="Joergensen T."/>
        </authorList>
    </citation>
    <scope>NUCLEOTIDE SEQUENCE</scope>
    <source>
        <plasmid evidence="2">pRGRH0467</plasmid>
    </source>
</reference>
<evidence type="ECO:0000313" key="2">
    <source>
        <dbReference type="EMBL" id="CRY95076.1"/>
    </source>
</evidence>
<dbReference type="Gene3D" id="1.10.1220.10">
    <property type="entry name" value="Met repressor-like"/>
    <property type="match status" value="1"/>
</dbReference>
<proteinExistence type="predicted"/>
<accession>A0A0H5PZD6</accession>
<evidence type="ECO:0000256" key="1">
    <source>
        <dbReference type="SAM" id="MobiDB-lite"/>
    </source>
</evidence>
<feature type="compositionally biased region" description="Low complexity" evidence="1">
    <location>
        <begin position="115"/>
        <end position="127"/>
    </location>
</feature>
<reference evidence="2" key="2">
    <citation type="submission" date="2015-07" db="EMBL/GenBank/DDBJ databases">
        <title>Plasmids, circular viruses and viroids from rat gut.</title>
        <authorList>
            <person name="Jorgensen T.J."/>
            <person name="Hansen M.A."/>
            <person name="Xu Z."/>
            <person name="Tabak M.A."/>
            <person name="Sorensen S.J."/>
            <person name="Hansen L.H."/>
        </authorList>
    </citation>
    <scope>NUCLEOTIDE SEQUENCE</scope>
    <source>
        <plasmid evidence="2">pRGRH0467</plasmid>
    </source>
</reference>
<dbReference type="InterPro" id="IPR013321">
    <property type="entry name" value="Arc_rbn_hlx_hlx"/>
</dbReference>
<feature type="region of interest" description="Disordered" evidence="1">
    <location>
        <begin position="101"/>
        <end position="180"/>
    </location>
</feature>
<dbReference type="GO" id="GO:0006355">
    <property type="term" value="P:regulation of DNA-templated transcription"/>
    <property type="evidence" value="ECO:0007669"/>
    <property type="project" value="InterPro"/>
</dbReference>
<dbReference type="AlphaFoldDB" id="A0A0H5PZD6"/>
<dbReference type="EMBL" id="LN853109">
    <property type="protein sequence ID" value="CRY95076.1"/>
    <property type="molecule type" value="Genomic_DNA"/>
</dbReference>
<geneLocation type="plasmid" evidence="2">
    <name>pRGRH0467</name>
</geneLocation>
<organism evidence="2">
    <name type="scientific">uncultured prokaryote</name>
    <dbReference type="NCBI Taxonomy" id="198431"/>
    <lineage>
        <taxon>unclassified sequences</taxon>
        <taxon>environmental samples</taxon>
    </lineage>
</organism>
<name>A0A0H5PZD6_9ZZZZ</name>